<dbReference type="AlphaFoldDB" id="A0A210QYB2"/>
<keyword evidence="11" id="KW-0547">Nucleotide-binding</keyword>
<evidence type="ECO:0000256" key="17">
    <source>
        <dbReference type="ARBA" id="ARBA00023211"/>
    </source>
</evidence>
<keyword evidence="17" id="KW-0464">Manganese</keyword>
<keyword evidence="14 20" id="KW-0472">Membrane</keyword>
<reference evidence="22 23" key="1">
    <citation type="journal article" date="2017" name="Nat. Ecol. Evol.">
        <title>Scallop genome provides insights into evolution of bilaterian karyotype and development.</title>
        <authorList>
            <person name="Wang S."/>
            <person name="Zhang J."/>
            <person name="Jiao W."/>
            <person name="Li J."/>
            <person name="Xun X."/>
            <person name="Sun Y."/>
            <person name="Guo X."/>
            <person name="Huan P."/>
            <person name="Dong B."/>
            <person name="Zhang L."/>
            <person name="Hu X."/>
            <person name="Sun X."/>
            <person name="Wang J."/>
            <person name="Zhao C."/>
            <person name="Wang Y."/>
            <person name="Wang D."/>
            <person name="Huang X."/>
            <person name="Wang R."/>
            <person name="Lv J."/>
            <person name="Li Y."/>
            <person name="Zhang Z."/>
            <person name="Liu B."/>
            <person name="Lu W."/>
            <person name="Hui Y."/>
            <person name="Liang J."/>
            <person name="Zhou Z."/>
            <person name="Hou R."/>
            <person name="Li X."/>
            <person name="Liu Y."/>
            <person name="Li H."/>
            <person name="Ning X."/>
            <person name="Lin Y."/>
            <person name="Zhao L."/>
            <person name="Xing Q."/>
            <person name="Dou J."/>
            <person name="Li Y."/>
            <person name="Mao J."/>
            <person name="Guo H."/>
            <person name="Dou H."/>
            <person name="Li T."/>
            <person name="Mu C."/>
            <person name="Jiang W."/>
            <person name="Fu Q."/>
            <person name="Fu X."/>
            <person name="Miao Y."/>
            <person name="Liu J."/>
            <person name="Yu Q."/>
            <person name="Li R."/>
            <person name="Liao H."/>
            <person name="Li X."/>
            <person name="Kong Y."/>
            <person name="Jiang Z."/>
            <person name="Chourrout D."/>
            <person name="Li R."/>
            <person name="Bao Z."/>
        </authorList>
    </citation>
    <scope>NUCLEOTIDE SEQUENCE [LARGE SCALE GENOMIC DNA]</scope>
    <source>
        <strain evidence="22 23">PY_sf001</strain>
    </source>
</reference>
<dbReference type="PANTHER" id="PTHR23033">
    <property type="entry name" value="BETA1,3-GALACTOSYLTRANSFERASE"/>
    <property type="match status" value="1"/>
</dbReference>
<evidence type="ECO:0000256" key="5">
    <source>
        <dbReference type="ARBA" id="ARBA00011748"/>
    </source>
</evidence>
<comment type="function">
    <text evidence="19">Glycosyltransferase that generates the core 1 O-glycan Gal-beta1-3GalNAc-alpha1-Ser/Thr (T antigen), which is a precursor for many extended O-glycans in glycoproteins.</text>
</comment>
<dbReference type="GO" id="GO:0016020">
    <property type="term" value="C:membrane"/>
    <property type="evidence" value="ECO:0007669"/>
    <property type="project" value="UniProtKB-SubCell"/>
</dbReference>
<dbReference type="InterPro" id="IPR003378">
    <property type="entry name" value="Fringe-like_glycosylTrfase"/>
</dbReference>
<evidence type="ECO:0000256" key="10">
    <source>
        <dbReference type="ARBA" id="ARBA00022723"/>
    </source>
</evidence>
<evidence type="ECO:0000256" key="8">
    <source>
        <dbReference type="ARBA" id="ARBA00022679"/>
    </source>
</evidence>
<comment type="caution">
    <text evidence="22">The sequence shown here is derived from an EMBL/GenBank/DDBJ whole genome shotgun (WGS) entry which is preliminary data.</text>
</comment>
<comment type="similarity">
    <text evidence="4">Belongs to the glycosyltransferase 31 family. Beta3-Gal-T subfamily.</text>
</comment>
<accession>A0A210QYB2</accession>
<feature type="transmembrane region" description="Helical" evidence="20">
    <location>
        <begin position="12"/>
        <end position="32"/>
    </location>
</feature>
<dbReference type="EC" id="2.4.1.122" evidence="6"/>
<organism evidence="22 23">
    <name type="scientific">Mizuhopecten yessoensis</name>
    <name type="common">Japanese scallop</name>
    <name type="synonym">Patinopecten yessoensis</name>
    <dbReference type="NCBI Taxonomy" id="6573"/>
    <lineage>
        <taxon>Eukaryota</taxon>
        <taxon>Metazoa</taxon>
        <taxon>Spiralia</taxon>
        <taxon>Lophotrochozoa</taxon>
        <taxon>Mollusca</taxon>
        <taxon>Bivalvia</taxon>
        <taxon>Autobranchia</taxon>
        <taxon>Pteriomorphia</taxon>
        <taxon>Pectinida</taxon>
        <taxon>Pectinoidea</taxon>
        <taxon>Pectinidae</taxon>
        <taxon>Mizuhopecten</taxon>
    </lineage>
</organism>
<keyword evidence="12" id="KW-0735">Signal-anchor</keyword>
<dbReference type="FunFam" id="3.90.550.50:FF:000017">
    <property type="entry name" value="Glycoprotein-N-acetylgalactosamine 3-beta-galactosyltransferase 1"/>
    <property type="match status" value="1"/>
</dbReference>
<evidence type="ECO:0000256" key="11">
    <source>
        <dbReference type="ARBA" id="ARBA00022741"/>
    </source>
</evidence>
<keyword evidence="13 20" id="KW-1133">Transmembrane helix</keyword>
<comment type="subcellular location">
    <subcellularLocation>
        <location evidence="2">Membrane</location>
        <topology evidence="2">Single-pass type II membrane protein</topology>
    </subcellularLocation>
</comment>
<evidence type="ECO:0000256" key="7">
    <source>
        <dbReference type="ARBA" id="ARBA00022676"/>
    </source>
</evidence>
<dbReference type="Proteomes" id="UP000242188">
    <property type="component" value="Unassembled WGS sequence"/>
</dbReference>
<evidence type="ECO:0000313" key="23">
    <source>
        <dbReference type="Proteomes" id="UP000242188"/>
    </source>
</evidence>
<name>A0A210QYB2_MIZYE</name>
<dbReference type="STRING" id="6573.A0A210QYB2"/>
<sequence length="344" mass="40015">MPTMAGDRVSRLFMLVCCCFCITTILMTYNTFFIEEEIVENEEEEDLYEDIQNRNFRDKDRPVNMGSHSHEDDDRTKANEMYNRVRVLCWIMTSPSNLDRKGLAVRTTWAKRCNKYIFFSSVTNDSFPTVGLNVSEGRQHLTGKTVQAFTYCYENYGNSFDWFLKADDDTYVIVENLRYFLSHHNPQNLVYFGHRFKAIVKQGYFSGGAGYVLSQQALKKFVQVGLRNPLLCRRDGGAEDAEIGKCMQRLEIKVGDSLDINGRESFHPFTPIAHLQGNYPAWFYNHTFHKVQKGLGCCSDYSVSFHYMSPADMYLMDYLVYHLRPFGLHRIDKKTNYFLPVGKK</sequence>
<comment type="cofactor">
    <cofactor evidence="1">
        <name>Mn(2+)</name>
        <dbReference type="ChEBI" id="CHEBI:29035"/>
    </cofactor>
</comment>
<keyword evidence="10" id="KW-0479">Metal-binding</keyword>
<evidence type="ECO:0000256" key="19">
    <source>
        <dbReference type="ARBA" id="ARBA00059245"/>
    </source>
</evidence>
<evidence type="ECO:0000256" key="2">
    <source>
        <dbReference type="ARBA" id="ARBA00004606"/>
    </source>
</evidence>
<dbReference type="PANTHER" id="PTHR23033:SF14">
    <property type="entry name" value="GLYCOPROTEIN-N-ACETYLGALACTOSAMINE 3-BETA-GALACTOSYLTRANSFERASE 1-RELATED"/>
    <property type="match status" value="1"/>
</dbReference>
<evidence type="ECO:0000256" key="18">
    <source>
        <dbReference type="ARBA" id="ARBA00040898"/>
    </source>
</evidence>
<gene>
    <name evidence="22" type="ORF">KP79_PYT05098</name>
</gene>
<dbReference type="GO" id="GO:0000166">
    <property type="term" value="F:nucleotide binding"/>
    <property type="evidence" value="ECO:0007669"/>
    <property type="project" value="UniProtKB-KW"/>
</dbReference>
<proteinExistence type="inferred from homology"/>
<evidence type="ECO:0000259" key="21">
    <source>
        <dbReference type="Pfam" id="PF02434"/>
    </source>
</evidence>
<evidence type="ECO:0000256" key="1">
    <source>
        <dbReference type="ARBA" id="ARBA00001936"/>
    </source>
</evidence>
<evidence type="ECO:0000256" key="4">
    <source>
        <dbReference type="ARBA" id="ARBA00006462"/>
    </source>
</evidence>
<dbReference type="OrthoDB" id="414175at2759"/>
<evidence type="ECO:0000256" key="13">
    <source>
        <dbReference type="ARBA" id="ARBA00022989"/>
    </source>
</evidence>
<keyword evidence="8 22" id="KW-0808">Transferase</keyword>
<dbReference type="Gene3D" id="3.90.550.50">
    <property type="match status" value="1"/>
</dbReference>
<protein>
    <recommendedName>
        <fullName evidence="18">Glycoprotein-N-acetylgalactosamine 3-beta-galactosyltransferase 1</fullName>
        <ecNumber evidence="6">2.4.1.122</ecNumber>
    </recommendedName>
</protein>
<dbReference type="Pfam" id="PF02434">
    <property type="entry name" value="Fringe"/>
    <property type="match status" value="1"/>
</dbReference>
<keyword evidence="7 22" id="KW-0328">Glycosyltransferase</keyword>
<dbReference type="EMBL" id="NEDP02001221">
    <property type="protein sequence ID" value="OWF53743.1"/>
    <property type="molecule type" value="Genomic_DNA"/>
</dbReference>
<evidence type="ECO:0000256" key="20">
    <source>
        <dbReference type="SAM" id="Phobius"/>
    </source>
</evidence>
<evidence type="ECO:0000256" key="16">
    <source>
        <dbReference type="ARBA" id="ARBA00023180"/>
    </source>
</evidence>
<dbReference type="UniPathway" id="UPA00378"/>
<evidence type="ECO:0000256" key="15">
    <source>
        <dbReference type="ARBA" id="ARBA00023157"/>
    </source>
</evidence>
<evidence type="ECO:0000256" key="14">
    <source>
        <dbReference type="ARBA" id="ARBA00023136"/>
    </source>
</evidence>
<dbReference type="GO" id="GO:0030145">
    <property type="term" value="F:manganese ion binding"/>
    <property type="evidence" value="ECO:0007669"/>
    <property type="project" value="UniProtKB-ARBA"/>
</dbReference>
<keyword evidence="9 20" id="KW-0812">Transmembrane</keyword>
<keyword evidence="15" id="KW-1015">Disulfide bond</keyword>
<evidence type="ECO:0000256" key="6">
    <source>
        <dbReference type="ARBA" id="ARBA00012557"/>
    </source>
</evidence>
<evidence type="ECO:0000256" key="3">
    <source>
        <dbReference type="ARBA" id="ARBA00004922"/>
    </source>
</evidence>
<feature type="domain" description="Fringe-like glycosyltransferase" evidence="21">
    <location>
        <begin position="105"/>
        <end position="254"/>
    </location>
</feature>
<dbReference type="InterPro" id="IPR026050">
    <property type="entry name" value="C1GALT1/C1GALT1_chp1"/>
</dbReference>
<evidence type="ECO:0000256" key="9">
    <source>
        <dbReference type="ARBA" id="ARBA00022692"/>
    </source>
</evidence>
<dbReference type="GO" id="GO:0016263">
    <property type="term" value="F:glycoprotein-N-acetylgalactosamine 3-beta-galactosyltransferase activity"/>
    <property type="evidence" value="ECO:0007669"/>
    <property type="project" value="UniProtKB-EC"/>
</dbReference>
<keyword evidence="16" id="KW-0325">Glycoprotein</keyword>
<comment type="subunit">
    <text evidence="5">Homodimer; disulfide-linked.</text>
</comment>
<evidence type="ECO:0000256" key="12">
    <source>
        <dbReference type="ARBA" id="ARBA00022968"/>
    </source>
</evidence>
<evidence type="ECO:0000313" key="22">
    <source>
        <dbReference type="EMBL" id="OWF53743.1"/>
    </source>
</evidence>
<comment type="pathway">
    <text evidence="3">Protein modification; protein glycosylation.</text>
</comment>
<keyword evidence="23" id="KW-1185">Reference proteome</keyword>